<dbReference type="EMBL" id="CP081296">
    <property type="protein sequence ID" value="QZD91823.1"/>
    <property type="molecule type" value="Genomic_DNA"/>
</dbReference>
<proteinExistence type="predicted"/>
<name>A0ABX8ZS24_9SPHN</name>
<organism evidence="2 3">
    <name type="scientific">Qipengyuania xiapuensis</name>
    <dbReference type="NCBI Taxonomy" id="2867236"/>
    <lineage>
        <taxon>Bacteria</taxon>
        <taxon>Pseudomonadati</taxon>
        <taxon>Pseudomonadota</taxon>
        <taxon>Alphaproteobacteria</taxon>
        <taxon>Sphingomonadales</taxon>
        <taxon>Erythrobacteraceae</taxon>
        <taxon>Qipengyuania</taxon>
    </lineage>
</organism>
<dbReference type="PROSITE" id="PS51257">
    <property type="entry name" value="PROKAR_LIPOPROTEIN"/>
    <property type="match status" value="1"/>
</dbReference>
<gene>
    <name evidence="2" type="ORF">K3162_09680</name>
</gene>
<accession>A0ABX8ZS24</accession>
<sequence>MNTERTRILLASAAILAASACTNNDGRLDLTQGDPTWGDANRATMAAQVIDPSPEYDSPIPPTSAANAVRAADAYREGNVEQPERIRTTDAGPD</sequence>
<feature type="compositionally biased region" description="Basic and acidic residues" evidence="1">
    <location>
        <begin position="75"/>
        <end position="88"/>
    </location>
</feature>
<dbReference type="RefSeq" id="WP_221427527.1">
    <property type="nucleotide sequence ID" value="NZ_CP081296.1"/>
</dbReference>
<evidence type="ECO:0000313" key="2">
    <source>
        <dbReference type="EMBL" id="QZD91823.1"/>
    </source>
</evidence>
<evidence type="ECO:0008006" key="4">
    <source>
        <dbReference type="Google" id="ProtNLM"/>
    </source>
</evidence>
<protein>
    <recommendedName>
        <fullName evidence="4">DUF4148 domain-containing protein</fullName>
    </recommendedName>
</protein>
<evidence type="ECO:0000313" key="3">
    <source>
        <dbReference type="Proteomes" id="UP000824300"/>
    </source>
</evidence>
<reference evidence="2 3" key="1">
    <citation type="submission" date="2021-08" db="EMBL/GenBank/DDBJ databases">
        <title>Comparative Genomics Analysis of the Genus Qipengyuania Reveals Extensive Genetic Diversity and Metabolic Versatility, Including the Description of Fifteen Novel Species.</title>
        <authorList>
            <person name="Liu Y."/>
        </authorList>
    </citation>
    <scope>NUCLEOTIDE SEQUENCE [LARGE SCALE GENOMIC DNA]</scope>
    <source>
        <strain evidence="2 3">1NDW3</strain>
    </source>
</reference>
<feature type="region of interest" description="Disordered" evidence="1">
    <location>
        <begin position="75"/>
        <end position="94"/>
    </location>
</feature>
<keyword evidence="3" id="KW-1185">Reference proteome</keyword>
<dbReference type="Proteomes" id="UP000824300">
    <property type="component" value="Chromosome"/>
</dbReference>
<evidence type="ECO:0000256" key="1">
    <source>
        <dbReference type="SAM" id="MobiDB-lite"/>
    </source>
</evidence>